<dbReference type="InterPro" id="IPR001242">
    <property type="entry name" value="Condensation_dom"/>
</dbReference>
<accession>A0A1S2PHA2</accession>
<feature type="domain" description="Carrier" evidence="4">
    <location>
        <begin position="1029"/>
        <end position="1104"/>
    </location>
</feature>
<gene>
    <name evidence="5" type="ORF">BIV23_38230</name>
</gene>
<dbReference type="PROSITE" id="PS00455">
    <property type="entry name" value="AMP_BINDING"/>
    <property type="match status" value="1"/>
</dbReference>
<comment type="cofactor">
    <cofactor evidence="1">
        <name>pantetheine 4'-phosphate</name>
        <dbReference type="ChEBI" id="CHEBI:47942"/>
    </cofactor>
</comment>
<dbReference type="FunFam" id="3.30.300.30:FF:000010">
    <property type="entry name" value="Enterobactin synthetase component F"/>
    <property type="match status" value="1"/>
</dbReference>
<dbReference type="PROSITE" id="PS50075">
    <property type="entry name" value="CARRIER"/>
    <property type="match status" value="1"/>
</dbReference>
<dbReference type="FunFam" id="3.40.50.12780:FF:000012">
    <property type="entry name" value="Non-ribosomal peptide synthetase"/>
    <property type="match status" value="1"/>
</dbReference>
<dbReference type="Pfam" id="PF00501">
    <property type="entry name" value="AMP-binding"/>
    <property type="match status" value="1"/>
</dbReference>
<comment type="caution">
    <text evidence="5">The sequence shown here is derived from an EMBL/GenBank/DDBJ whole genome shotgun (WGS) entry which is preliminary data.</text>
</comment>
<dbReference type="Gene3D" id="3.30.559.10">
    <property type="entry name" value="Chloramphenicol acetyltransferase-like domain"/>
    <property type="match status" value="1"/>
</dbReference>
<dbReference type="OrthoDB" id="2472181at2"/>
<dbReference type="Gene3D" id="3.30.559.30">
    <property type="entry name" value="Nonribosomal peptide synthetase, condensation domain"/>
    <property type="match status" value="1"/>
</dbReference>
<evidence type="ECO:0000313" key="6">
    <source>
        <dbReference type="Proteomes" id="UP000179642"/>
    </source>
</evidence>
<dbReference type="GO" id="GO:0005737">
    <property type="term" value="C:cytoplasm"/>
    <property type="evidence" value="ECO:0007669"/>
    <property type="project" value="TreeGrafter"/>
</dbReference>
<dbReference type="InterPro" id="IPR010071">
    <property type="entry name" value="AA_adenyl_dom"/>
</dbReference>
<dbReference type="GO" id="GO:0008610">
    <property type="term" value="P:lipid biosynthetic process"/>
    <property type="evidence" value="ECO:0007669"/>
    <property type="project" value="UniProtKB-ARBA"/>
</dbReference>
<dbReference type="Gene3D" id="3.30.300.30">
    <property type="match status" value="1"/>
</dbReference>
<dbReference type="NCBIfam" id="TIGR01733">
    <property type="entry name" value="AA-adenyl-dom"/>
    <property type="match status" value="1"/>
</dbReference>
<dbReference type="InterPro" id="IPR045851">
    <property type="entry name" value="AMP-bd_C_sf"/>
</dbReference>
<dbReference type="GO" id="GO:0003824">
    <property type="term" value="F:catalytic activity"/>
    <property type="evidence" value="ECO:0007669"/>
    <property type="project" value="InterPro"/>
</dbReference>
<dbReference type="EMBL" id="MLYO01000077">
    <property type="protein sequence ID" value="OIJ92992.1"/>
    <property type="molecule type" value="Genomic_DNA"/>
</dbReference>
<dbReference type="InterPro" id="IPR023213">
    <property type="entry name" value="CAT-like_dom_sf"/>
</dbReference>
<dbReference type="InterPro" id="IPR020845">
    <property type="entry name" value="AMP-binding_CS"/>
</dbReference>
<dbReference type="FunFam" id="2.30.38.10:FF:000001">
    <property type="entry name" value="Non-ribosomal peptide synthetase PvdI"/>
    <property type="match status" value="1"/>
</dbReference>
<dbReference type="CDD" id="cd19531">
    <property type="entry name" value="LCL_NRPS-like"/>
    <property type="match status" value="1"/>
</dbReference>
<evidence type="ECO:0000256" key="2">
    <source>
        <dbReference type="ARBA" id="ARBA00022450"/>
    </source>
</evidence>
<dbReference type="InterPro" id="IPR029058">
    <property type="entry name" value="AB_hydrolase_fold"/>
</dbReference>
<evidence type="ECO:0000313" key="5">
    <source>
        <dbReference type="EMBL" id="OIJ92992.1"/>
    </source>
</evidence>
<keyword evidence="3" id="KW-0597">Phosphoprotein</keyword>
<sequence>MTETLSPEPSGLQRAVADLSPERRALLARRLAQGRAASHVPVTAVPRTGGTQRFVAAPGQQQLYYQYELDPTAVNYLLPIAVRLRGDLDAGALERSLAAVVARHEALRTGFELDSERGVIQVVRAPDEVDVTLGTGRARADEVPALLGRIARPSFDLSAAPLLRATLWRLTDDPEAPDGRSWLLTLCVHHIVVDGWSLGVLVDELTECYAAQVASRPADLPELTVNFPEFAAAQHAWLAGDEAARQLAHWRERLDGVAPLELAGDRPRPARPTFHGAAVRIDLDAQLVERAGRFGRSEKATPFMVLLAAYAVVLHRWSAARDLVIGTAVAGRNRPEWEPLIGFFVNTLPLRVPVDGAASFRELLRAARDSSLDAFAHQEVPFPRIVREAGGERSSGRSALVRALFALRNVPLSRLELPGVRTETLNLPKTGSDIDLSLEFSPAEQGGGLTGWLSYSFDLFDTETAERIARAVRQVLVAALAADGDVAVRDLPVMTEEEHTRLTLHWSGRGVPAVADGGLLDAFHAHAAATPEATAAVADAPPPATAHHLTYRELDERANRVAHLLRARGIGPEDRVAVLLPRGLDLIVSVLAVLKAGAVLLPLESEHPAGRLAGIVTDAVPRLALTDTRLAARLPEGTAVLAVEDLPALTADLPTHRPDVRELPAGGAYVLYTSGSTGAPKGVLVSRAGLANRLAGMCADLALDEDERVLHKTPLSADTSMWELLVALCSGGRVVLAEPGRGSDADYLYSVLTRHSVTTCFFVPSALRPVLALGGLSRAATALKLVISAGEELPADLADELLAQAPHIRLVNSYGPTETTINIAEYTVTAPAEAPVPIGRPVPGSELYVLDGAGRLQPVGVPGELHAGGVQVARGYLDRPGQTAEVYVPHPFVPGARLYRTGDRARWRGDGTLEFLGRADHQVKIRGFRVEPAEVESALRAHPQVAEAVVLAAAAPDGGTRLVGYVTVPPGPDAPDTAVLRAHLRALLPSPMVPDLFVVLDALPLTPYGKVDRAALPEPGPVAAPERRAPADDLQHVLAGIWEQTLEITDVSVDDDFFERGGHSVLATIVVSRIRELFRLELPLHFFVEAPTLATLATLMRAEGAEAGIDVDRVAALVRQVQAMSHSEVRQKLEG</sequence>
<dbReference type="GO" id="GO:0031177">
    <property type="term" value="F:phosphopantetheine binding"/>
    <property type="evidence" value="ECO:0007669"/>
    <property type="project" value="TreeGrafter"/>
</dbReference>
<dbReference type="PANTHER" id="PTHR45527">
    <property type="entry name" value="NONRIBOSOMAL PEPTIDE SYNTHETASE"/>
    <property type="match status" value="1"/>
</dbReference>
<dbReference type="AlphaFoldDB" id="A0A1S2PHA2"/>
<dbReference type="SUPFAM" id="SSF52777">
    <property type="entry name" value="CoA-dependent acyltransferases"/>
    <property type="match status" value="2"/>
</dbReference>
<dbReference type="Pfam" id="PF00550">
    <property type="entry name" value="PP-binding"/>
    <property type="match status" value="1"/>
</dbReference>
<dbReference type="Proteomes" id="UP000179642">
    <property type="component" value="Unassembled WGS sequence"/>
</dbReference>
<dbReference type="RefSeq" id="WP_071385591.1">
    <property type="nucleotide sequence ID" value="NZ_MLYO01000077.1"/>
</dbReference>
<dbReference type="InterPro" id="IPR009081">
    <property type="entry name" value="PP-bd_ACP"/>
</dbReference>
<dbReference type="Gene3D" id="3.40.50.1820">
    <property type="entry name" value="alpha/beta hydrolase"/>
    <property type="match status" value="1"/>
</dbReference>
<dbReference type="Pfam" id="PF00668">
    <property type="entry name" value="Condensation"/>
    <property type="match status" value="1"/>
</dbReference>
<dbReference type="Gene3D" id="3.40.50.980">
    <property type="match status" value="2"/>
</dbReference>
<evidence type="ECO:0000256" key="1">
    <source>
        <dbReference type="ARBA" id="ARBA00001957"/>
    </source>
</evidence>
<keyword evidence="2" id="KW-0596">Phosphopantetheine</keyword>
<dbReference type="FunFam" id="3.40.50.980:FF:000001">
    <property type="entry name" value="Non-ribosomal peptide synthetase"/>
    <property type="match status" value="1"/>
</dbReference>
<dbReference type="CDD" id="cd17646">
    <property type="entry name" value="A_NRPS_AB3403-like"/>
    <property type="match status" value="1"/>
</dbReference>
<dbReference type="InterPro" id="IPR000873">
    <property type="entry name" value="AMP-dep_synth/lig_dom"/>
</dbReference>
<dbReference type="PANTHER" id="PTHR45527:SF1">
    <property type="entry name" value="FATTY ACID SYNTHASE"/>
    <property type="match status" value="1"/>
</dbReference>
<evidence type="ECO:0000259" key="4">
    <source>
        <dbReference type="PROSITE" id="PS50075"/>
    </source>
</evidence>
<protein>
    <recommendedName>
        <fullName evidence="4">Carrier domain-containing protein</fullName>
    </recommendedName>
</protein>
<dbReference type="SUPFAM" id="SSF47336">
    <property type="entry name" value="ACP-like"/>
    <property type="match status" value="1"/>
</dbReference>
<keyword evidence="6" id="KW-1185">Reference proteome</keyword>
<name>A0A1S2PHA2_9ACTN</name>
<dbReference type="GO" id="GO:0043041">
    <property type="term" value="P:amino acid activation for nonribosomal peptide biosynthetic process"/>
    <property type="evidence" value="ECO:0007669"/>
    <property type="project" value="TreeGrafter"/>
</dbReference>
<dbReference type="GO" id="GO:0044550">
    <property type="term" value="P:secondary metabolite biosynthetic process"/>
    <property type="evidence" value="ECO:0007669"/>
    <property type="project" value="UniProtKB-ARBA"/>
</dbReference>
<dbReference type="Pfam" id="PF13193">
    <property type="entry name" value="AMP-binding_C"/>
    <property type="match status" value="1"/>
</dbReference>
<dbReference type="SUPFAM" id="SSF56801">
    <property type="entry name" value="Acetyl-CoA synthetase-like"/>
    <property type="match status" value="1"/>
</dbReference>
<reference evidence="5 6" key="1">
    <citation type="submission" date="2016-10" db="EMBL/GenBank/DDBJ databases">
        <title>Genome sequence of Streptomyces sp. MUSC 1.</title>
        <authorList>
            <person name="Lee L.-H."/>
            <person name="Ser H.-L."/>
            <person name="Law J.W.-F."/>
        </authorList>
    </citation>
    <scope>NUCLEOTIDE SEQUENCE [LARGE SCALE GENOMIC DNA]</scope>
    <source>
        <strain evidence="5 6">MUSC 1</strain>
    </source>
</reference>
<evidence type="ECO:0000256" key="3">
    <source>
        <dbReference type="ARBA" id="ARBA00022553"/>
    </source>
</evidence>
<proteinExistence type="predicted"/>
<dbReference type="InterPro" id="IPR036736">
    <property type="entry name" value="ACP-like_sf"/>
</dbReference>
<dbReference type="InterPro" id="IPR025110">
    <property type="entry name" value="AMP-bd_C"/>
</dbReference>
<organism evidence="5 6">
    <name type="scientific">Streptomyces monashensis</name>
    <dbReference type="NCBI Taxonomy" id="1678012"/>
    <lineage>
        <taxon>Bacteria</taxon>
        <taxon>Bacillati</taxon>
        <taxon>Actinomycetota</taxon>
        <taxon>Actinomycetes</taxon>
        <taxon>Kitasatosporales</taxon>
        <taxon>Streptomycetaceae</taxon>
        <taxon>Streptomyces</taxon>
    </lineage>
</organism>
<dbReference type="Gene3D" id="2.30.38.10">
    <property type="entry name" value="Luciferase, Domain 3"/>
    <property type="match status" value="1"/>
</dbReference>